<name>A0A0F9GP48_9ZZZZ</name>
<protein>
    <submittedName>
        <fullName evidence="1">Uncharacterized protein</fullName>
    </submittedName>
</protein>
<dbReference type="AlphaFoldDB" id="A0A0F9GP48"/>
<sequence length="348" mass="40126">MILIKIYSPSEKVGKEEFITKDDIQLNPKLKNNTIYSDIHRISEHTQTIRFDPDGDRENWEIGSPYIPKSILKGNNIDKLSIAVEWLSENVLEKPGAFSAQEDSTLSKSTQGEEVENLYETIQHSITKDGNLKITRKNVLTVIDGPNSFGEDYKDQLDLEKVADYSHDLDKNASLYYFTKTTENYHQQTYLSRIGYKVQPFHKDIDYVLRDLIREKLNSNQPPTLILLGAKDQDYTGFIKQIRREFNIEIKLVISSEKGLSNSLKRSFKEEDILKFPKEMKMESRVRESVFTFLEGDEGRIISKTQTGKICLPDRAGNFQPNVGEKWICKIKKEFDSSIILTLIKKIG</sequence>
<evidence type="ECO:0000313" key="1">
    <source>
        <dbReference type="EMBL" id="KKL92251.1"/>
    </source>
</evidence>
<reference evidence="1" key="1">
    <citation type="journal article" date="2015" name="Nature">
        <title>Complex archaea that bridge the gap between prokaryotes and eukaryotes.</title>
        <authorList>
            <person name="Spang A."/>
            <person name="Saw J.H."/>
            <person name="Jorgensen S.L."/>
            <person name="Zaremba-Niedzwiedzka K."/>
            <person name="Martijn J."/>
            <person name="Lind A.E."/>
            <person name="van Eijk R."/>
            <person name="Schleper C."/>
            <person name="Guy L."/>
            <person name="Ettema T.J."/>
        </authorList>
    </citation>
    <scope>NUCLEOTIDE SEQUENCE</scope>
</reference>
<proteinExistence type="predicted"/>
<organism evidence="1">
    <name type="scientific">marine sediment metagenome</name>
    <dbReference type="NCBI Taxonomy" id="412755"/>
    <lineage>
        <taxon>unclassified sequences</taxon>
        <taxon>metagenomes</taxon>
        <taxon>ecological metagenomes</taxon>
    </lineage>
</organism>
<dbReference type="Gene3D" id="3.40.50.1010">
    <property type="entry name" value="5'-nuclease"/>
    <property type="match status" value="1"/>
</dbReference>
<accession>A0A0F9GP48</accession>
<gene>
    <name evidence="1" type="ORF">LCGC14_1886570</name>
</gene>
<dbReference type="EMBL" id="LAZR01019518">
    <property type="protein sequence ID" value="KKL92251.1"/>
    <property type="molecule type" value="Genomic_DNA"/>
</dbReference>
<comment type="caution">
    <text evidence="1">The sequence shown here is derived from an EMBL/GenBank/DDBJ whole genome shotgun (WGS) entry which is preliminary data.</text>
</comment>